<dbReference type="PANTHER" id="PTHR30383:SF5">
    <property type="entry name" value="SGNH HYDROLASE-TYPE ESTERASE DOMAIN-CONTAINING PROTEIN"/>
    <property type="match status" value="1"/>
</dbReference>
<dbReference type="GO" id="GO:0016787">
    <property type="term" value="F:hydrolase activity"/>
    <property type="evidence" value="ECO:0007669"/>
    <property type="project" value="UniProtKB-KW"/>
</dbReference>
<dbReference type="PANTHER" id="PTHR30383">
    <property type="entry name" value="THIOESTERASE 1/PROTEASE 1/LYSOPHOSPHOLIPASE L1"/>
    <property type="match status" value="1"/>
</dbReference>
<protein>
    <submittedName>
        <fullName evidence="2">SGNH/GDSL hydrolase family protein</fullName>
    </submittedName>
</protein>
<dbReference type="InterPro" id="IPR036514">
    <property type="entry name" value="SGNH_hydro_sf"/>
</dbReference>
<reference evidence="2 3" key="1">
    <citation type="submission" date="2022-06" db="EMBL/GenBank/DDBJ databases">
        <title>Runella sp. S5 genome sequencing.</title>
        <authorList>
            <person name="Park S."/>
        </authorList>
    </citation>
    <scope>NUCLEOTIDE SEQUENCE [LARGE SCALE GENOMIC DNA]</scope>
    <source>
        <strain evidence="2 3">S5</strain>
    </source>
</reference>
<evidence type="ECO:0000313" key="3">
    <source>
        <dbReference type="Proteomes" id="UP001204772"/>
    </source>
</evidence>
<dbReference type="Proteomes" id="UP001204772">
    <property type="component" value="Unassembled WGS sequence"/>
</dbReference>
<dbReference type="RefSeq" id="WP_253528087.1">
    <property type="nucleotide sequence ID" value="NZ_JAMZEL010000004.1"/>
</dbReference>
<dbReference type="SUPFAM" id="SSF52266">
    <property type="entry name" value="SGNH hydrolase"/>
    <property type="match status" value="1"/>
</dbReference>
<dbReference type="InterPro" id="IPR013830">
    <property type="entry name" value="SGNH_hydro"/>
</dbReference>
<dbReference type="EMBL" id="JAMZEL010000004">
    <property type="protein sequence ID" value="MCP1383309.1"/>
    <property type="molecule type" value="Genomic_DNA"/>
</dbReference>
<organism evidence="2 3">
    <name type="scientific">Runella salmonicolor</name>
    <dbReference type="NCBI Taxonomy" id="2950278"/>
    <lineage>
        <taxon>Bacteria</taxon>
        <taxon>Pseudomonadati</taxon>
        <taxon>Bacteroidota</taxon>
        <taxon>Cytophagia</taxon>
        <taxon>Cytophagales</taxon>
        <taxon>Spirosomataceae</taxon>
        <taxon>Runella</taxon>
    </lineage>
</organism>
<evidence type="ECO:0000259" key="1">
    <source>
        <dbReference type="Pfam" id="PF13472"/>
    </source>
</evidence>
<accession>A0ABT1FNI5</accession>
<dbReference type="CDD" id="cd01834">
    <property type="entry name" value="SGNH_hydrolase_like_2"/>
    <property type="match status" value="1"/>
</dbReference>
<keyword evidence="3" id="KW-1185">Reference proteome</keyword>
<feature type="domain" description="SGNH hydrolase-type esterase" evidence="1">
    <location>
        <begin position="40"/>
        <end position="229"/>
    </location>
</feature>
<keyword evidence="2" id="KW-0378">Hydrolase</keyword>
<dbReference type="Pfam" id="PF13472">
    <property type="entry name" value="Lipase_GDSL_2"/>
    <property type="match status" value="1"/>
</dbReference>
<sequence length="248" mass="28352">MQRRKFLKSAALTGLATELTLSPKTSSPKPQKAFTFLFQGDSITDGNRGRNLDPNHIMGHGYAYSVASRIGADFPEAGFTFYNRGISANKITDLQKRWETDTLNLKPDVLSILVGINDTGATINKPAEATTAEEFETIFRSLLTDCRRANPEILFVLGIPFVYPVGKRIEHWEQWRDDTSKRQAVVRKLAREFDAVLIDYPAVFEKAIQKAPIEYWIWDGVHPTVFAHELMAREWMKQVGKRLRFLRY</sequence>
<dbReference type="Gene3D" id="3.40.50.1110">
    <property type="entry name" value="SGNH hydrolase"/>
    <property type="match status" value="1"/>
</dbReference>
<name>A0ABT1FNI5_9BACT</name>
<comment type="caution">
    <text evidence="2">The sequence shown here is derived from an EMBL/GenBank/DDBJ whole genome shotgun (WGS) entry which is preliminary data.</text>
</comment>
<evidence type="ECO:0000313" key="2">
    <source>
        <dbReference type="EMBL" id="MCP1383309.1"/>
    </source>
</evidence>
<dbReference type="InterPro" id="IPR051532">
    <property type="entry name" value="Ester_Hydrolysis_Enzymes"/>
</dbReference>
<gene>
    <name evidence="2" type="ORF">NCI00_12765</name>
</gene>
<proteinExistence type="predicted"/>